<dbReference type="Gene3D" id="1.10.1660.10">
    <property type="match status" value="1"/>
</dbReference>
<dbReference type="GO" id="GO:0003700">
    <property type="term" value="F:DNA-binding transcription factor activity"/>
    <property type="evidence" value="ECO:0007669"/>
    <property type="project" value="InterPro"/>
</dbReference>
<dbReference type="Pfam" id="PF06445">
    <property type="entry name" value="GyrI-like"/>
    <property type="match status" value="1"/>
</dbReference>
<dbReference type="InterPro" id="IPR000551">
    <property type="entry name" value="MerR-type_HTH_dom"/>
</dbReference>
<dbReference type="SUPFAM" id="SSF55136">
    <property type="entry name" value="Probable bacterial effector-binding domain"/>
    <property type="match status" value="1"/>
</dbReference>
<dbReference type="PROSITE" id="PS50937">
    <property type="entry name" value="HTH_MERR_2"/>
    <property type="match status" value="1"/>
</dbReference>
<protein>
    <submittedName>
        <fullName evidence="3">MerR family transcriptional regulator</fullName>
    </submittedName>
</protein>
<feature type="domain" description="HTH merR-type" evidence="2">
    <location>
        <begin position="5"/>
        <end position="75"/>
    </location>
</feature>
<reference evidence="3" key="1">
    <citation type="submission" date="2020-09" db="EMBL/GenBank/DDBJ databases">
        <title>Bacillus faecalis sp. nov., a moderately halophilic bacterium isolated from cow faeces.</title>
        <authorList>
            <person name="Jiang L."/>
            <person name="Lee J."/>
        </authorList>
    </citation>
    <scope>NUCLEOTIDE SEQUENCE</scope>
    <source>
        <strain evidence="3">AGMB 02131</strain>
    </source>
</reference>
<dbReference type="Pfam" id="PF13411">
    <property type="entry name" value="MerR_1"/>
    <property type="match status" value="1"/>
</dbReference>
<accession>A0A927HD72</accession>
<dbReference type="PROSITE" id="PS00552">
    <property type="entry name" value="HTH_MERR_1"/>
    <property type="match status" value="1"/>
</dbReference>
<gene>
    <name evidence="3" type="ORF">IEO70_12395</name>
</gene>
<dbReference type="InterPro" id="IPR009061">
    <property type="entry name" value="DNA-bd_dom_put_sf"/>
</dbReference>
<dbReference type="Gene3D" id="1.20.5.490">
    <property type="entry name" value="Single helix bin"/>
    <property type="match status" value="1"/>
</dbReference>
<dbReference type="SUPFAM" id="SSF46955">
    <property type="entry name" value="Putative DNA-binding domain"/>
    <property type="match status" value="1"/>
</dbReference>
<dbReference type="PANTHER" id="PTHR30204:SF96">
    <property type="entry name" value="CHROMOSOME-ANCHORING PROTEIN RACA"/>
    <property type="match status" value="1"/>
</dbReference>
<comment type="caution">
    <text evidence="3">The sequence shown here is derived from an EMBL/GenBank/DDBJ whole genome shotgun (WGS) entry which is preliminary data.</text>
</comment>
<evidence type="ECO:0000313" key="4">
    <source>
        <dbReference type="Proteomes" id="UP000602076"/>
    </source>
</evidence>
<keyword evidence="1" id="KW-0238">DNA-binding</keyword>
<dbReference type="RefSeq" id="WP_190998689.1">
    <property type="nucleotide sequence ID" value="NZ_JACXSI010000029.1"/>
</dbReference>
<dbReference type="AlphaFoldDB" id="A0A927HD72"/>
<evidence type="ECO:0000313" key="3">
    <source>
        <dbReference type="EMBL" id="MBD3109148.1"/>
    </source>
</evidence>
<dbReference type="CDD" id="cd01107">
    <property type="entry name" value="HTH_BmrR"/>
    <property type="match status" value="1"/>
</dbReference>
<dbReference type="Gene3D" id="3.20.80.10">
    <property type="entry name" value="Regulatory factor, effector binding domain"/>
    <property type="match status" value="1"/>
</dbReference>
<name>A0A927HD72_9BACI</name>
<proteinExistence type="predicted"/>
<evidence type="ECO:0000256" key="1">
    <source>
        <dbReference type="ARBA" id="ARBA00023125"/>
    </source>
</evidence>
<dbReference type="EMBL" id="JACXSI010000029">
    <property type="protein sequence ID" value="MBD3109148.1"/>
    <property type="molecule type" value="Genomic_DNA"/>
</dbReference>
<dbReference type="SMART" id="SM00422">
    <property type="entry name" value="HTH_MERR"/>
    <property type="match status" value="1"/>
</dbReference>
<dbReference type="Proteomes" id="UP000602076">
    <property type="component" value="Unassembled WGS sequence"/>
</dbReference>
<dbReference type="InterPro" id="IPR047057">
    <property type="entry name" value="MerR_fam"/>
</dbReference>
<dbReference type="GO" id="GO:0003677">
    <property type="term" value="F:DNA binding"/>
    <property type="evidence" value="ECO:0007669"/>
    <property type="project" value="UniProtKB-KW"/>
</dbReference>
<organism evidence="3 4">
    <name type="scientific">Peribacillus faecalis</name>
    <dbReference type="NCBI Taxonomy" id="2772559"/>
    <lineage>
        <taxon>Bacteria</taxon>
        <taxon>Bacillati</taxon>
        <taxon>Bacillota</taxon>
        <taxon>Bacilli</taxon>
        <taxon>Bacillales</taxon>
        <taxon>Bacillaceae</taxon>
        <taxon>Peribacillus</taxon>
    </lineage>
</organism>
<dbReference type="InterPro" id="IPR029442">
    <property type="entry name" value="GyrI-like"/>
</dbReference>
<dbReference type="PANTHER" id="PTHR30204">
    <property type="entry name" value="REDOX-CYCLING DRUG-SENSING TRANSCRIPTIONAL ACTIVATOR SOXR"/>
    <property type="match status" value="1"/>
</dbReference>
<evidence type="ECO:0000259" key="2">
    <source>
        <dbReference type="PROSITE" id="PS50937"/>
    </source>
</evidence>
<keyword evidence="4" id="KW-1185">Reference proteome</keyword>
<sequence>MKETLYTIGEVSKLSNVSIKALRYYDKIGLFKPVHVDPETNYRYYKDSQLYHLDLIKSLKYIGTPLEEMKKAQALKLNDKLSFMTEQERIIEEQLQDLLKVQQTIQSVKKRIQRQIETPALGIAFQWQEEETRIIQAKVADLNPENILNASYSKLKHIVESTDGFLPMGYGTSFTYQYYSEIDDITYNHLFTPVLTDNTVSPLPPGMEITSIPAGTYACITYIYSHEQYLSQIQKLVNYVEQQQLTVISDIYETFIPLRYSPDQHEEYMIELKVQVQ</sequence>
<dbReference type="InterPro" id="IPR011256">
    <property type="entry name" value="Reg_factor_effector_dom_sf"/>
</dbReference>